<evidence type="ECO:0000313" key="2">
    <source>
        <dbReference type="Proteomes" id="UP000091820"/>
    </source>
</evidence>
<accession>A0A1A9X2S8</accession>
<dbReference type="SUPFAM" id="SSF48403">
    <property type="entry name" value="Ankyrin repeat"/>
    <property type="match status" value="1"/>
</dbReference>
<name>A0A1A9X2S8_9MUSC</name>
<organism evidence="1 2">
    <name type="scientific">Glossina brevipalpis</name>
    <dbReference type="NCBI Taxonomy" id="37001"/>
    <lineage>
        <taxon>Eukaryota</taxon>
        <taxon>Metazoa</taxon>
        <taxon>Ecdysozoa</taxon>
        <taxon>Arthropoda</taxon>
        <taxon>Hexapoda</taxon>
        <taxon>Insecta</taxon>
        <taxon>Pterygota</taxon>
        <taxon>Neoptera</taxon>
        <taxon>Endopterygota</taxon>
        <taxon>Diptera</taxon>
        <taxon>Brachycera</taxon>
        <taxon>Muscomorpha</taxon>
        <taxon>Hippoboscoidea</taxon>
        <taxon>Glossinidae</taxon>
        <taxon>Glossina</taxon>
    </lineage>
</organism>
<dbReference type="InterPro" id="IPR036770">
    <property type="entry name" value="Ankyrin_rpt-contain_sf"/>
</dbReference>
<proteinExistence type="predicted"/>
<reference evidence="1" key="2">
    <citation type="submission" date="2020-05" db="UniProtKB">
        <authorList>
            <consortium name="EnsemblMetazoa"/>
        </authorList>
    </citation>
    <scope>IDENTIFICATION</scope>
    <source>
        <strain evidence="1">IAEA</strain>
    </source>
</reference>
<dbReference type="STRING" id="37001.A0A1A9X2S8"/>
<dbReference type="Proteomes" id="UP000091820">
    <property type="component" value="Unassembled WGS sequence"/>
</dbReference>
<keyword evidence="2" id="KW-1185">Reference proteome</keyword>
<evidence type="ECO:0000313" key="1">
    <source>
        <dbReference type="EnsemblMetazoa" id="GBRI042234-PA"/>
    </source>
</evidence>
<dbReference type="AlphaFoldDB" id="A0A1A9X2S8"/>
<dbReference type="EnsemblMetazoa" id="GBRI042234-RA">
    <property type="protein sequence ID" value="GBRI042234-PA"/>
    <property type="gene ID" value="GBRI042234"/>
</dbReference>
<dbReference type="VEuPathDB" id="VectorBase:GBRI042234"/>
<protein>
    <submittedName>
        <fullName evidence="1">Uncharacterized protein</fullName>
    </submittedName>
</protein>
<reference evidence="2" key="1">
    <citation type="submission" date="2014-03" db="EMBL/GenBank/DDBJ databases">
        <authorList>
            <person name="Aksoy S."/>
            <person name="Warren W."/>
            <person name="Wilson R.K."/>
        </authorList>
    </citation>
    <scope>NUCLEOTIDE SEQUENCE [LARGE SCALE GENOMIC DNA]</scope>
    <source>
        <strain evidence="2">IAEA</strain>
    </source>
</reference>
<sequence length="105" mass="12406">MQEFYKRVIDENINISKKCKQESVSFETKRKNVPEENFDKHRFHCYAMQNKAEKLLQINYKEIDINTLDNYGWSALMMSACAGPEAVRISISRKHTIESRCKSRN</sequence>